<feature type="coiled-coil region" evidence="1">
    <location>
        <begin position="147"/>
        <end position="174"/>
    </location>
</feature>
<feature type="transmembrane region" description="Helical" evidence="3">
    <location>
        <begin position="89"/>
        <end position="113"/>
    </location>
</feature>
<gene>
    <name evidence="4" type="ORF">RM574_29890</name>
</gene>
<sequence>MSPRKDATPGRPGGVPDGVLLGVLVLALGITLLLWLASGLAALFSHGAWPAAVSLRNTPLALRSLLTDPKDLHAAWPDAPASALSGYGLFWGLFFGLAMVLVVLVLFVLSAFARRRVLRAARKNPPPPEAAPEPALLPGEESVRIREEALRRREAALRREEEELTRREEEALSRREKALETRREALDLTKEEPPSPPAELAAPAIPAPRRPPLLLADAPARLAEAIEAVREAAGPVLVVTSQPALWRETKDARAKLGPVLVHDPLLRCDTPDRLHWSPSAGCVDPKTAAVRARALLAPVRPASRLDAATADTAETLLRCFLHAADTDGRPVSHVHRWAQGTRVHEAVRILRTHPTASPGAAGELEAALTAYPERRDMAQELTARALSGLTEVHLRESCTPHRTDTARLDSFLAEEGTLYLVGVSVEDPKAHPGAMPFTTALASDVVEHGRREAAGSPDGRLDPPLTLVLEDVAAVAPFPELPALLTTGPAAGLHPLALLRSREQARTRWPDTDLVG</sequence>
<keyword evidence="3" id="KW-1133">Transmembrane helix</keyword>
<evidence type="ECO:0000256" key="1">
    <source>
        <dbReference type="SAM" id="Coils"/>
    </source>
</evidence>
<reference evidence="5" key="1">
    <citation type="submission" date="2023-07" db="EMBL/GenBank/DDBJ databases">
        <title>30 novel species of actinomycetes from the DSMZ collection.</title>
        <authorList>
            <person name="Nouioui I."/>
        </authorList>
    </citation>
    <scope>NUCLEOTIDE SEQUENCE [LARGE SCALE GENOMIC DNA]</scope>
    <source>
        <strain evidence="5">DSM 41982</strain>
    </source>
</reference>
<accession>A0ABD5EE76</accession>
<dbReference type="EMBL" id="JAVRER010000102">
    <property type="protein sequence ID" value="MDT0419689.1"/>
    <property type="molecule type" value="Genomic_DNA"/>
</dbReference>
<dbReference type="RefSeq" id="WP_311677750.1">
    <property type="nucleotide sequence ID" value="NZ_JAVRER010000102.1"/>
</dbReference>
<proteinExistence type="predicted"/>
<evidence type="ECO:0000256" key="2">
    <source>
        <dbReference type="SAM" id="MobiDB-lite"/>
    </source>
</evidence>
<dbReference type="Proteomes" id="UP001183607">
    <property type="component" value="Unassembled WGS sequence"/>
</dbReference>
<evidence type="ECO:0000256" key="3">
    <source>
        <dbReference type="SAM" id="Phobius"/>
    </source>
</evidence>
<evidence type="ECO:0000313" key="5">
    <source>
        <dbReference type="Proteomes" id="UP001183607"/>
    </source>
</evidence>
<comment type="caution">
    <text evidence="4">The sequence shown here is derived from an EMBL/GenBank/DDBJ whole genome shotgun (WGS) entry which is preliminary data.</text>
</comment>
<keyword evidence="3" id="KW-0812">Transmembrane</keyword>
<protein>
    <submittedName>
        <fullName evidence="4">Type VI secretion protein</fullName>
    </submittedName>
</protein>
<name>A0ABD5EE76_9ACTN</name>
<keyword evidence="1" id="KW-0175">Coiled coil</keyword>
<organism evidence="4 5">
    <name type="scientific">Streptomyces evansiae</name>
    <dbReference type="NCBI Taxonomy" id="3075535"/>
    <lineage>
        <taxon>Bacteria</taxon>
        <taxon>Bacillati</taxon>
        <taxon>Actinomycetota</taxon>
        <taxon>Actinomycetes</taxon>
        <taxon>Kitasatosporales</taxon>
        <taxon>Streptomycetaceae</taxon>
        <taxon>Streptomyces</taxon>
    </lineage>
</organism>
<feature type="region of interest" description="Disordered" evidence="2">
    <location>
        <begin position="183"/>
        <end position="205"/>
    </location>
</feature>
<dbReference type="AlphaFoldDB" id="A0ABD5EE76"/>
<keyword evidence="3" id="KW-0472">Membrane</keyword>
<feature type="compositionally biased region" description="Basic and acidic residues" evidence="2">
    <location>
        <begin position="183"/>
        <end position="193"/>
    </location>
</feature>
<feature type="transmembrane region" description="Helical" evidence="3">
    <location>
        <begin position="20"/>
        <end position="44"/>
    </location>
</feature>
<evidence type="ECO:0000313" key="4">
    <source>
        <dbReference type="EMBL" id="MDT0419689.1"/>
    </source>
</evidence>